<proteinExistence type="predicted"/>
<keyword evidence="3" id="KW-1185">Reference proteome</keyword>
<dbReference type="EMBL" id="ML213503">
    <property type="protein sequence ID" value="TFK57238.1"/>
    <property type="molecule type" value="Genomic_DNA"/>
</dbReference>
<sequence length="366" mass="39571">MDPSMPRPPALQLRLPLDTPSSASSTPTSALLPPFHIASPSSSSSSSSSSGLSPSSSTEKTRAFPFLRSLSVASSSSAEQDQSLLAVPADEKHKGKRRRALFPFQLSLSSIRLSPKSSPCPSPLPSPSSLSPTPTPSLLSLPPPTSSPAPSPSSQPTSRTNSRLDLSTPSPTSSLARPTRTRNVNQPFPRYRTPRPSPSRSPRPTVVDFTREQLDALIGAPRPRAPSPHRRTGERDVECTYYCRALPYEAGYAPGVYVEYEGKARGLEADLGLHRVSLDTAGSDEWDEDEAGYGTFREEVGRGRPPGYHETESRRSSPSPSSSASTVMHEQTRGCRRRHFSLTRVLALRVTRKSDGRSGTSASRLR</sequence>
<accession>A0A5C3NM49</accession>
<name>A0A5C3NM49_9AGAM</name>
<protein>
    <submittedName>
        <fullName evidence="2">Uncharacterized protein</fullName>
    </submittedName>
</protein>
<dbReference type="OrthoDB" id="10637172at2759"/>
<evidence type="ECO:0000256" key="1">
    <source>
        <dbReference type="SAM" id="MobiDB-lite"/>
    </source>
</evidence>
<feature type="region of interest" description="Disordered" evidence="1">
    <location>
        <begin position="75"/>
        <end position="98"/>
    </location>
</feature>
<feature type="region of interest" description="Disordered" evidence="1">
    <location>
        <begin position="112"/>
        <end position="206"/>
    </location>
</feature>
<evidence type="ECO:0000313" key="3">
    <source>
        <dbReference type="Proteomes" id="UP000305948"/>
    </source>
</evidence>
<feature type="compositionally biased region" description="Basic and acidic residues" evidence="1">
    <location>
        <begin position="296"/>
        <end position="315"/>
    </location>
</feature>
<evidence type="ECO:0000313" key="2">
    <source>
        <dbReference type="EMBL" id="TFK57238.1"/>
    </source>
</evidence>
<feature type="region of interest" description="Disordered" evidence="1">
    <location>
        <begin position="1"/>
        <end position="61"/>
    </location>
</feature>
<feature type="compositionally biased region" description="Low complexity" evidence="1">
    <location>
        <begin position="75"/>
        <end position="86"/>
    </location>
</feature>
<feature type="compositionally biased region" description="Pro residues" evidence="1">
    <location>
        <begin position="141"/>
        <end position="153"/>
    </location>
</feature>
<gene>
    <name evidence="2" type="ORF">OE88DRAFT_1803820</name>
</gene>
<feature type="compositionally biased region" description="Low complexity" evidence="1">
    <location>
        <begin position="154"/>
        <end position="191"/>
    </location>
</feature>
<organism evidence="2 3">
    <name type="scientific">Heliocybe sulcata</name>
    <dbReference type="NCBI Taxonomy" id="5364"/>
    <lineage>
        <taxon>Eukaryota</taxon>
        <taxon>Fungi</taxon>
        <taxon>Dikarya</taxon>
        <taxon>Basidiomycota</taxon>
        <taxon>Agaricomycotina</taxon>
        <taxon>Agaricomycetes</taxon>
        <taxon>Gloeophyllales</taxon>
        <taxon>Gloeophyllaceae</taxon>
        <taxon>Heliocybe</taxon>
    </lineage>
</organism>
<feature type="region of interest" description="Disordered" evidence="1">
    <location>
        <begin position="284"/>
        <end position="338"/>
    </location>
</feature>
<feature type="compositionally biased region" description="Low complexity" evidence="1">
    <location>
        <begin position="316"/>
        <end position="325"/>
    </location>
</feature>
<dbReference type="AlphaFoldDB" id="A0A5C3NM49"/>
<feature type="compositionally biased region" description="Low complexity" evidence="1">
    <location>
        <begin position="10"/>
        <end position="57"/>
    </location>
</feature>
<feature type="compositionally biased region" description="Low complexity" evidence="1">
    <location>
        <begin position="127"/>
        <end position="140"/>
    </location>
</feature>
<dbReference type="Proteomes" id="UP000305948">
    <property type="component" value="Unassembled WGS sequence"/>
</dbReference>
<reference evidence="2 3" key="1">
    <citation type="journal article" date="2019" name="Nat. Ecol. Evol.">
        <title>Megaphylogeny resolves global patterns of mushroom evolution.</title>
        <authorList>
            <person name="Varga T."/>
            <person name="Krizsan K."/>
            <person name="Foldi C."/>
            <person name="Dima B."/>
            <person name="Sanchez-Garcia M."/>
            <person name="Sanchez-Ramirez S."/>
            <person name="Szollosi G.J."/>
            <person name="Szarkandi J.G."/>
            <person name="Papp V."/>
            <person name="Albert L."/>
            <person name="Andreopoulos W."/>
            <person name="Angelini C."/>
            <person name="Antonin V."/>
            <person name="Barry K.W."/>
            <person name="Bougher N.L."/>
            <person name="Buchanan P."/>
            <person name="Buyck B."/>
            <person name="Bense V."/>
            <person name="Catcheside P."/>
            <person name="Chovatia M."/>
            <person name="Cooper J."/>
            <person name="Damon W."/>
            <person name="Desjardin D."/>
            <person name="Finy P."/>
            <person name="Geml J."/>
            <person name="Haridas S."/>
            <person name="Hughes K."/>
            <person name="Justo A."/>
            <person name="Karasinski D."/>
            <person name="Kautmanova I."/>
            <person name="Kiss B."/>
            <person name="Kocsube S."/>
            <person name="Kotiranta H."/>
            <person name="LaButti K.M."/>
            <person name="Lechner B.E."/>
            <person name="Liimatainen K."/>
            <person name="Lipzen A."/>
            <person name="Lukacs Z."/>
            <person name="Mihaltcheva S."/>
            <person name="Morgado L.N."/>
            <person name="Niskanen T."/>
            <person name="Noordeloos M.E."/>
            <person name="Ohm R.A."/>
            <person name="Ortiz-Santana B."/>
            <person name="Ovrebo C."/>
            <person name="Racz N."/>
            <person name="Riley R."/>
            <person name="Savchenko A."/>
            <person name="Shiryaev A."/>
            <person name="Soop K."/>
            <person name="Spirin V."/>
            <person name="Szebenyi C."/>
            <person name="Tomsovsky M."/>
            <person name="Tulloss R.E."/>
            <person name="Uehling J."/>
            <person name="Grigoriev I.V."/>
            <person name="Vagvolgyi C."/>
            <person name="Papp T."/>
            <person name="Martin F.M."/>
            <person name="Miettinen O."/>
            <person name="Hibbett D.S."/>
            <person name="Nagy L.G."/>
        </authorList>
    </citation>
    <scope>NUCLEOTIDE SEQUENCE [LARGE SCALE GENOMIC DNA]</scope>
    <source>
        <strain evidence="2 3">OMC1185</strain>
    </source>
</reference>